<name>A0ABS9A9A6_9GAMM</name>
<dbReference type="Proteomes" id="UP001320168">
    <property type="component" value="Unassembled WGS sequence"/>
</dbReference>
<gene>
    <name evidence="1" type="ORF">HOP53_21355</name>
</gene>
<evidence type="ECO:0000313" key="2">
    <source>
        <dbReference type="Proteomes" id="UP001320168"/>
    </source>
</evidence>
<sequence length="34" mass="3679">DETVNEVAEQVGELIARLPMDAVSHVEVNAEENA</sequence>
<organism evidence="1 2">
    <name type="scientific">Billgrantia ethanolica</name>
    <dbReference type="NCBI Taxonomy" id="2733486"/>
    <lineage>
        <taxon>Bacteria</taxon>
        <taxon>Pseudomonadati</taxon>
        <taxon>Pseudomonadota</taxon>
        <taxon>Gammaproteobacteria</taxon>
        <taxon>Oceanospirillales</taxon>
        <taxon>Halomonadaceae</taxon>
        <taxon>Billgrantia</taxon>
    </lineage>
</organism>
<reference evidence="1 2" key="1">
    <citation type="journal article" date="2021" name="Front. Microbiol.">
        <title>Aerobic Denitrification and Heterotrophic Sulfur Oxidation in the Genus Halomonas Revealed by Six Novel Species Characterizations and Genome-Based Analysis.</title>
        <authorList>
            <person name="Wang L."/>
            <person name="Shao Z."/>
        </authorList>
    </citation>
    <scope>NUCLEOTIDE SEQUENCE [LARGE SCALE GENOMIC DNA]</scope>
    <source>
        <strain evidence="1 2">MCCC 1A11081</strain>
    </source>
</reference>
<feature type="non-terminal residue" evidence="1">
    <location>
        <position position="1"/>
    </location>
</feature>
<comment type="caution">
    <text evidence="1">The sequence shown here is derived from an EMBL/GenBank/DDBJ whole genome shotgun (WGS) entry which is preliminary data.</text>
</comment>
<evidence type="ECO:0000313" key="1">
    <source>
        <dbReference type="EMBL" id="MCE8005374.1"/>
    </source>
</evidence>
<proteinExistence type="predicted"/>
<accession>A0ABS9A9A6</accession>
<protein>
    <submittedName>
        <fullName evidence="1">Zinc-binding protein</fullName>
    </submittedName>
</protein>
<keyword evidence="2" id="KW-1185">Reference proteome</keyword>
<dbReference type="EMBL" id="JABFTX010000030">
    <property type="protein sequence ID" value="MCE8005374.1"/>
    <property type="molecule type" value="Genomic_DNA"/>
</dbReference>